<name>A0ABW3SCB7_9BACL</name>
<dbReference type="RefSeq" id="WP_240269578.1">
    <property type="nucleotide sequence ID" value="NZ_JAKSXN010000028.1"/>
</dbReference>
<feature type="domain" description="FMN-binding" evidence="1">
    <location>
        <begin position="70"/>
        <end position="142"/>
    </location>
</feature>
<keyword evidence="3" id="KW-1185">Reference proteome</keyword>
<dbReference type="InterPro" id="IPR007329">
    <property type="entry name" value="FMN-bd"/>
</dbReference>
<protein>
    <submittedName>
        <fullName evidence="2">FMN-binding protein</fullName>
    </submittedName>
</protein>
<dbReference type="Pfam" id="PF04205">
    <property type="entry name" value="FMN_bind"/>
    <property type="match status" value="1"/>
</dbReference>
<dbReference type="SMART" id="SM00900">
    <property type="entry name" value="FMN_bind"/>
    <property type="match status" value="1"/>
</dbReference>
<reference evidence="3" key="1">
    <citation type="journal article" date="2019" name="Int. J. Syst. Evol. Microbiol.">
        <title>The Global Catalogue of Microorganisms (GCM) 10K type strain sequencing project: providing services to taxonomists for standard genome sequencing and annotation.</title>
        <authorList>
            <consortium name="The Broad Institute Genomics Platform"/>
            <consortium name="The Broad Institute Genome Sequencing Center for Infectious Disease"/>
            <person name="Wu L."/>
            <person name="Ma J."/>
        </authorList>
    </citation>
    <scope>NUCLEOTIDE SEQUENCE [LARGE SCALE GENOMIC DNA]</scope>
    <source>
        <strain evidence="3">CCUG 48216</strain>
    </source>
</reference>
<gene>
    <name evidence="2" type="ORF">ACFQ2Z_13665</name>
</gene>
<dbReference type="Proteomes" id="UP001597211">
    <property type="component" value="Unassembled WGS sequence"/>
</dbReference>
<dbReference type="Gene3D" id="3.90.1010.20">
    <property type="match status" value="1"/>
</dbReference>
<evidence type="ECO:0000313" key="2">
    <source>
        <dbReference type="EMBL" id="MFD1182409.1"/>
    </source>
</evidence>
<evidence type="ECO:0000259" key="1">
    <source>
        <dbReference type="SMART" id="SM00900"/>
    </source>
</evidence>
<dbReference type="EMBL" id="JBHTKZ010000025">
    <property type="protein sequence ID" value="MFD1182409.1"/>
    <property type="molecule type" value="Genomic_DNA"/>
</dbReference>
<comment type="caution">
    <text evidence="2">The sequence shown here is derived from an EMBL/GenBank/DDBJ whole genome shotgun (WGS) entry which is preliminary data.</text>
</comment>
<evidence type="ECO:0000313" key="3">
    <source>
        <dbReference type="Proteomes" id="UP001597211"/>
    </source>
</evidence>
<accession>A0ABW3SCB7</accession>
<proteinExistence type="predicted"/>
<organism evidence="2 3">
    <name type="scientific">Paenibacillus timonensis</name>
    <dbReference type="NCBI Taxonomy" id="225915"/>
    <lineage>
        <taxon>Bacteria</taxon>
        <taxon>Bacillati</taxon>
        <taxon>Bacillota</taxon>
        <taxon>Bacilli</taxon>
        <taxon>Bacillales</taxon>
        <taxon>Paenibacillaceae</taxon>
        <taxon>Paenibacillus</taxon>
    </lineage>
</organism>
<sequence length="144" mass="15900">MNGKAIPKKRKGKMKMWIIAVVALLAASVGGGILFTAGERREGRNLPIRAVDFHSLKDGTYVGEYEGGKYKWRANQVRVTVSSGKVTDIQLLMHKENRSRDFTGKLYGRVIESQSLQVDTISGATITSKAYLKSVENALNEAQK</sequence>